<protein>
    <submittedName>
        <fullName evidence="1">4572_t:CDS:1</fullName>
    </submittedName>
</protein>
<name>A0A9N9H3U3_9GLOM</name>
<dbReference type="Proteomes" id="UP000789572">
    <property type="component" value="Unassembled WGS sequence"/>
</dbReference>
<sequence length="172" mass="19853">RYLETAQTVQHQTFMIIRTDDKKQHQDGYSTPSPCSPTLHSLPIDNSFVVEEDEDETIIIDVDGLCFNYGDPENDPKIIYLNYSGNIRMCQLLPKNDGQHILLDEVYQQFKPVQQTELDSECKSNFRKVIKQATKESRRSVIKSLLAELTNDQMEHGLRYLGKSENVADRED</sequence>
<reference evidence="1" key="1">
    <citation type="submission" date="2021-06" db="EMBL/GenBank/DDBJ databases">
        <authorList>
            <person name="Kallberg Y."/>
            <person name="Tangrot J."/>
            <person name="Rosling A."/>
        </authorList>
    </citation>
    <scope>NUCLEOTIDE SEQUENCE</scope>
    <source>
        <strain evidence="1">IA702</strain>
    </source>
</reference>
<evidence type="ECO:0000313" key="1">
    <source>
        <dbReference type="EMBL" id="CAG8645285.1"/>
    </source>
</evidence>
<proteinExistence type="predicted"/>
<dbReference type="EMBL" id="CAJVPJ010003835">
    <property type="protein sequence ID" value="CAG8645285.1"/>
    <property type="molecule type" value="Genomic_DNA"/>
</dbReference>
<organism evidence="1 2">
    <name type="scientific">Paraglomus occultum</name>
    <dbReference type="NCBI Taxonomy" id="144539"/>
    <lineage>
        <taxon>Eukaryota</taxon>
        <taxon>Fungi</taxon>
        <taxon>Fungi incertae sedis</taxon>
        <taxon>Mucoromycota</taxon>
        <taxon>Glomeromycotina</taxon>
        <taxon>Glomeromycetes</taxon>
        <taxon>Paraglomerales</taxon>
        <taxon>Paraglomeraceae</taxon>
        <taxon>Paraglomus</taxon>
    </lineage>
</organism>
<gene>
    <name evidence="1" type="ORF">POCULU_LOCUS9645</name>
</gene>
<accession>A0A9N9H3U3</accession>
<comment type="caution">
    <text evidence="1">The sequence shown here is derived from an EMBL/GenBank/DDBJ whole genome shotgun (WGS) entry which is preliminary data.</text>
</comment>
<keyword evidence="2" id="KW-1185">Reference proteome</keyword>
<feature type="non-terminal residue" evidence="1">
    <location>
        <position position="172"/>
    </location>
</feature>
<evidence type="ECO:0000313" key="2">
    <source>
        <dbReference type="Proteomes" id="UP000789572"/>
    </source>
</evidence>
<dbReference type="AlphaFoldDB" id="A0A9N9H3U3"/>